<evidence type="ECO:0000313" key="2">
    <source>
        <dbReference type="EMBL" id="MPN48615.1"/>
    </source>
</evidence>
<dbReference type="AlphaFoldDB" id="A0A645IBG5"/>
<protein>
    <submittedName>
        <fullName evidence="2">Uncharacterized protein</fullName>
    </submittedName>
</protein>
<gene>
    <name evidence="2" type="ORF">SDC9_196225</name>
</gene>
<accession>A0A645IBG5</accession>
<comment type="caution">
    <text evidence="2">The sequence shown here is derived from an EMBL/GenBank/DDBJ whole genome shotgun (WGS) entry which is preliminary data.</text>
</comment>
<reference evidence="2" key="1">
    <citation type="submission" date="2019-08" db="EMBL/GenBank/DDBJ databases">
        <authorList>
            <person name="Kucharzyk K."/>
            <person name="Murdoch R.W."/>
            <person name="Higgins S."/>
            <person name="Loffler F."/>
        </authorList>
    </citation>
    <scope>NUCLEOTIDE SEQUENCE</scope>
</reference>
<sequence>MTKYSTASMATGSSRLENILPAVASGAPPAVSRDRFGTKDIRGAPPN</sequence>
<name>A0A645IBG5_9ZZZZ</name>
<dbReference type="EMBL" id="VSSQ01111105">
    <property type="protein sequence ID" value="MPN48615.1"/>
    <property type="molecule type" value="Genomic_DNA"/>
</dbReference>
<feature type="region of interest" description="Disordered" evidence="1">
    <location>
        <begin position="24"/>
        <end position="47"/>
    </location>
</feature>
<proteinExistence type="predicted"/>
<evidence type="ECO:0000256" key="1">
    <source>
        <dbReference type="SAM" id="MobiDB-lite"/>
    </source>
</evidence>
<organism evidence="2">
    <name type="scientific">bioreactor metagenome</name>
    <dbReference type="NCBI Taxonomy" id="1076179"/>
    <lineage>
        <taxon>unclassified sequences</taxon>
        <taxon>metagenomes</taxon>
        <taxon>ecological metagenomes</taxon>
    </lineage>
</organism>
<feature type="compositionally biased region" description="Basic and acidic residues" evidence="1">
    <location>
        <begin position="32"/>
        <end position="47"/>
    </location>
</feature>